<keyword evidence="7" id="KW-0812">Transmembrane</keyword>
<feature type="domain" description="Histidine kinase" evidence="8">
    <location>
        <begin position="329"/>
        <end position="532"/>
    </location>
</feature>
<name>S2ET44_9ARCH</name>
<dbReference type="GO" id="GO:0000155">
    <property type="term" value="F:phosphorelay sensor kinase activity"/>
    <property type="evidence" value="ECO:0007669"/>
    <property type="project" value="InterPro"/>
</dbReference>
<feature type="transmembrane region" description="Helical" evidence="7">
    <location>
        <begin position="123"/>
        <end position="143"/>
    </location>
</feature>
<evidence type="ECO:0000256" key="7">
    <source>
        <dbReference type="SAM" id="Phobius"/>
    </source>
</evidence>
<dbReference type="Proteomes" id="UP000014065">
    <property type="component" value="Unassembled WGS sequence"/>
</dbReference>
<keyword evidence="2" id="KW-0808">Transferase</keyword>
<evidence type="ECO:0000256" key="5">
    <source>
        <dbReference type="ARBA" id="ARBA00022840"/>
    </source>
</evidence>
<dbReference type="PATRIC" id="fig|859192.6.peg.1262"/>
<protein>
    <submittedName>
        <fullName evidence="9">ATPase/histidine kinase/DNA gyrase B/HSP90 domain protein</fullName>
    </submittedName>
</protein>
<dbReference type="Pfam" id="PF00512">
    <property type="entry name" value="HisKA"/>
    <property type="match status" value="1"/>
</dbReference>
<keyword evidence="3" id="KW-0547">Nucleotide-binding</keyword>
<keyword evidence="7" id="KW-0472">Membrane</keyword>
<dbReference type="PRINTS" id="PR00344">
    <property type="entry name" value="BCTRLSENSOR"/>
</dbReference>
<evidence type="ECO:0000313" key="9">
    <source>
        <dbReference type="EMBL" id="EPA05524.1"/>
    </source>
</evidence>
<feature type="transmembrane region" description="Helical" evidence="7">
    <location>
        <begin position="150"/>
        <end position="171"/>
    </location>
</feature>
<reference evidence="9 10" key="1">
    <citation type="journal article" date="2012" name="J. Bacteriol.">
        <title>Genome Sequence of "Candidatus Nitrosoarchaeum limnia" BG20, a Low-Salinity Ammonia-Oxidizing Archaeon from the San Francisco Bay Estuary.</title>
        <authorList>
            <person name="Mosier A.C."/>
            <person name="Allen E.E."/>
            <person name="Kim M."/>
            <person name="Ferriera S."/>
            <person name="Francis C.A."/>
        </authorList>
    </citation>
    <scope>NUCLEOTIDE SEQUENCE [LARGE SCALE GENOMIC DNA]</scope>
    <source>
        <strain evidence="9 10">BG20</strain>
    </source>
</reference>
<feature type="transmembrane region" description="Helical" evidence="7">
    <location>
        <begin position="183"/>
        <end position="200"/>
    </location>
</feature>
<comment type="caution">
    <text evidence="9">The sequence shown here is derived from an EMBL/GenBank/DDBJ whole genome shotgun (WGS) entry which is preliminary data.</text>
</comment>
<dbReference type="InterPro" id="IPR036097">
    <property type="entry name" value="HisK_dim/P_sf"/>
</dbReference>
<evidence type="ECO:0000256" key="2">
    <source>
        <dbReference type="ARBA" id="ARBA00022679"/>
    </source>
</evidence>
<dbReference type="SMART" id="SM00388">
    <property type="entry name" value="HisKA"/>
    <property type="match status" value="1"/>
</dbReference>
<dbReference type="PANTHER" id="PTHR43065:SF10">
    <property type="entry name" value="PEROXIDE STRESS-ACTIVATED HISTIDINE KINASE MAK3"/>
    <property type="match status" value="1"/>
</dbReference>
<dbReference type="Gene3D" id="1.10.287.130">
    <property type="match status" value="1"/>
</dbReference>
<proteinExistence type="predicted"/>
<evidence type="ECO:0000256" key="3">
    <source>
        <dbReference type="ARBA" id="ARBA00022741"/>
    </source>
</evidence>
<dbReference type="InterPro" id="IPR003661">
    <property type="entry name" value="HisK_dim/P_dom"/>
</dbReference>
<dbReference type="SMART" id="SM00387">
    <property type="entry name" value="HATPase_c"/>
    <property type="match status" value="1"/>
</dbReference>
<feature type="transmembrane region" description="Helical" evidence="7">
    <location>
        <begin position="54"/>
        <end position="73"/>
    </location>
</feature>
<dbReference type="Gene3D" id="3.30.565.10">
    <property type="entry name" value="Histidine kinase-like ATPase, C-terminal domain"/>
    <property type="match status" value="1"/>
</dbReference>
<dbReference type="Pfam" id="PF02518">
    <property type="entry name" value="HATPase_c"/>
    <property type="match status" value="1"/>
</dbReference>
<dbReference type="CDD" id="cd00075">
    <property type="entry name" value="HATPase"/>
    <property type="match status" value="1"/>
</dbReference>
<keyword evidence="6" id="KW-0902">Two-component regulatory system</keyword>
<keyword evidence="10" id="KW-1185">Reference proteome</keyword>
<evidence type="ECO:0000313" key="10">
    <source>
        <dbReference type="Proteomes" id="UP000014065"/>
    </source>
</evidence>
<keyword evidence="5" id="KW-0067">ATP-binding</keyword>
<dbReference type="CDD" id="cd00082">
    <property type="entry name" value="HisKA"/>
    <property type="match status" value="1"/>
</dbReference>
<organism evidence="9 10">
    <name type="scientific">Candidatus Nitrosarchaeum limnium BG20</name>
    <dbReference type="NCBI Taxonomy" id="859192"/>
    <lineage>
        <taxon>Archaea</taxon>
        <taxon>Nitrososphaerota</taxon>
        <taxon>Nitrososphaeria</taxon>
        <taxon>Nitrosopumilales</taxon>
        <taxon>Nitrosopumilaceae</taxon>
        <taxon>Nitrosarchaeum</taxon>
    </lineage>
</organism>
<gene>
    <name evidence="9" type="ORF">BG20_I0271</name>
</gene>
<dbReference type="EMBL" id="AHJG01000180">
    <property type="protein sequence ID" value="EPA05524.1"/>
    <property type="molecule type" value="Genomic_DNA"/>
</dbReference>
<dbReference type="SUPFAM" id="SSF55874">
    <property type="entry name" value="ATPase domain of HSP90 chaperone/DNA topoisomerase II/histidine kinase"/>
    <property type="match status" value="1"/>
</dbReference>
<keyword evidence="7" id="KW-1133">Transmembrane helix</keyword>
<evidence type="ECO:0000256" key="1">
    <source>
        <dbReference type="ARBA" id="ARBA00022553"/>
    </source>
</evidence>
<sequence>MLGISIILTLKLFKQGNSRFNAFVFFTIGASLWFIAEQIWTIYDVYHTDPFPSIADIFYLSAYPFFIIFFLISLKPIRKNISKKIWLFSFILSFAFCIPSIIACLDSLQTNDSLDVTAKSIALSYPILSSFQLVPVVVGIMFLAKKDVSYFWMLLLFGFLIYCISDTFFLFSQLNNSYYDGHPVDVMYLYSFTFLIYALYNRLKLTNNSDIESQEMFTDKIKFETITKFGIPLTLMMFSLIVIISLISAFYYNFDNQFSADYVVPGVIVMITIFFAIIFILNKNMTRFVQMKTKELEEQKNNLTHIIDKKTQDLLKAERLSTIGELSGRLAHDLRNPLSVIKISLDLLKQSPADTKISDDVTTKRLELIESSVERISHQIDDVLDYVRNSPLKLSKRSIRKIILGSIEKISIPHNIKILVSDSDAEINCDYIKIDAAFINLILNSIQANPEGGTIEIKIKSDHDNVVVDFIDSGSGIPDEVMDKLFEPLFTTKQQGTGLGLASCKNIVELHKGKITVKNNPTTFTVRLPKNLES</sequence>
<evidence type="ECO:0000256" key="6">
    <source>
        <dbReference type="ARBA" id="ARBA00023012"/>
    </source>
</evidence>
<dbReference type="InterPro" id="IPR003594">
    <property type="entry name" value="HATPase_dom"/>
</dbReference>
<feature type="transmembrane region" description="Helical" evidence="7">
    <location>
        <begin position="85"/>
        <end position="103"/>
    </location>
</feature>
<evidence type="ECO:0000259" key="8">
    <source>
        <dbReference type="PROSITE" id="PS50109"/>
    </source>
</evidence>
<dbReference type="InterPro" id="IPR004358">
    <property type="entry name" value="Sig_transdc_His_kin-like_C"/>
</dbReference>
<dbReference type="GO" id="GO:0005524">
    <property type="term" value="F:ATP binding"/>
    <property type="evidence" value="ECO:0007669"/>
    <property type="project" value="UniProtKB-KW"/>
</dbReference>
<dbReference type="PROSITE" id="PS50109">
    <property type="entry name" value="HIS_KIN"/>
    <property type="match status" value="1"/>
</dbReference>
<feature type="transmembrane region" description="Helical" evidence="7">
    <location>
        <begin position="262"/>
        <end position="282"/>
    </location>
</feature>
<keyword evidence="1" id="KW-0597">Phosphoprotein</keyword>
<feature type="transmembrane region" description="Helical" evidence="7">
    <location>
        <begin position="229"/>
        <end position="250"/>
    </location>
</feature>
<evidence type="ECO:0000256" key="4">
    <source>
        <dbReference type="ARBA" id="ARBA00022777"/>
    </source>
</evidence>
<dbReference type="InterPro" id="IPR005467">
    <property type="entry name" value="His_kinase_dom"/>
</dbReference>
<keyword evidence="4 9" id="KW-0418">Kinase</keyword>
<dbReference type="PANTHER" id="PTHR43065">
    <property type="entry name" value="SENSOR HISTIDINE KINASE"/>
    <property type="match status" value="1"/>
</dbReference>
<dbReference type="InterPro" id="IPR036890">
    <property type="entry name" value="HATPase_C_sf"/>
</dbReference>
<feature type="transmembrane region" description="Helical" evidence="7">
    <location>
        <begin position="20"/>
        <end position="42"/>
    </location>
</feature>
<accession>S2ET44</accession>
<dbReference type="SUPFAM" id="SSF47384">
    <property type="entry name" value="Homodimeric domain of signal transducing histidine kinase"/>
    <property type="match status" value="1"/>
</dbReference>
<dbReference type="AlphaFoldDB" id="S2ET44"/>